<protein>
    <recommendedName>
        <fullName evidence="11">Leucine-rich repeat-containing N-terminal plant-type domain-containing protein</fullName>
    </recommendedName>
</protein>
<reference evidence="12" key="1">
    <citation type="submission" date="2020-03" db="EMBL/GenBank/DDBJ databases">
        <title>Castanea mollissima Vanexum genome sequencing.</title>
        <authorList>
            <person name="Staton M."/>
        </authorList>
    </citation>
    <scope>NUCLEOTIDE SEQUENCE</scope>
    <source>
        <tissue evidence="12">Leaf</tissue>
    </source>
</reference>
<evidence type="ECO:0000256" key="10">
    <source>
        <dbReference type="SAM" id="Phobius"/>
    </source>
</evidence>
<proteinExistence type="inferred from homology"/>
<keyword evidence="3" id="KW-0433">Leucine-rich repeat</keyword>
<evidence type="ECO:0000256" key="3">
    <source>
        <dbReference type="ARBA" id="ARBA00022614"/>
    </source>
</evidence>
<evidence type="ECO:0000313" key="12">
    <source>
        <dbReference type="EMBL" id="KAF3946645.1"/>
    </source>
</evidence>
<dbReference type="InterPro" id="IPR053211">
    <property type="entry name" value="DNA_repair-toleration"/>
</dbReference>
<organism evidence="12 13">
    <name type="scientific">Castanea mollissima</name>
    <name type="common">Chinese chestnut</name>
    <dbReference type="NCBI Taxonomy" id="60419"/>
    <lineage>
        <taxon>Eukaryota</taxon>
        <taxon>Viridiplantae</taxon>
        <taxon>Streptophyta</taxon>
        <taxon>Embryophyta</taxon>
        <taxon>Tracheophyta</taxon>
        <taxon>Spermatophyta</taxon>
        <taxon>Magnoliopsida</taxon>
        <taxon>eudicotyledons</taxon>
        <taxon>Gunneridae</taxon>
        <taxon>Pentapetalae</taxon>
        <taxon>rosids</taxon>
        <taxon>fabids</taxon>
        <taxon>Fagales</taxon>
        <taxon>Fagaceae</taxon>
        <taxon>Castanea</taxon>
    </lineage>
</organism>
<comment type="subcellular location">
    <subcellularLocation>
        <location evidence="1">Membrane</location>
        <topology evidence="1">Single-pass type I membrane protein</topology>
    </subcellularLocation>
</comment>
<dbReference type="Gene3D" id="3.80.10.10">
    <property type="entry name" value="Ribonuclease Inhibitor"/>
    <property type="match status" value="2"/>
</dbReference>
<dbReference type="SUPFAM" id="SSF52058">
    <property type="entry name" value="L domain-like"/>
    <property type="match status" value="1"/>
</dbReference>
<evidence type="ECO:0000256" key="6">
    <source>
        <dbReference type="ARBA" id="ARBA00022737"/>
    </source>
</evidence>
<evidence type="ECO:0000256" key="7">
    <source>
        <dbReference type="ARBA" id="ARBA00022989"/>
    </source>
</evidence>
<dbReference type="InterPro" id="IPR013210">
    <property type="entry name" value="LRR_N_plant-typ"/>
</dbReference>
<dbReference type="Pfam" id="PF00560">
    <property type="entry name" value="LRR_1"/>
    <property type="match status" value="1"/>
</dbReference>
<dbReference type="OrthoDB" id="687555at2759"/>
<accession>A0A8J4V9Q6</accession>
<keyword evidence="13" id="KW-1185">Reference proteome</keyword>
<dbReference type="PANTHER" id="PTHR48060:SF21">
    <property type="entry name" value="L DOMAIN-LIKE PROTEIN"/>
    <property type="match status" value="1"/>
</dbReference>
<keyword evidence="4 10" id="KW-0812">Transmembrane</keyword>
<evidence type="ECO:0000256" key="8">
    <source>
        <dbReference type="ARBA" id="ARBA00023136"/>
    </source>
</evidence>
<evidence type="ECO:0000256" key="5">
    <source>
        <dbReference type="ARBA" id="ARBA00022729"/>
    </source>
</evidence>
<evidence type="ECO:0000259" key="11">
    <source>
        <dbReference type="Pfam" id="PF08263"/>
    </source>
</evidence>
<dbReference type="FunFam" id="3.80.10.10:FF:000275">
    <property type="entry name" value="Leucine-rich repeat receptor-like protein kinase"/>
    <property type="match status" value="1"/>
</dbReference>
<feature type="transmembrane region" description="Helical" evidence="10">
    <location>
        <begin position="65"/>
        <end position="85"/>
    </location>
</feature>
<dbReference type="PANTHER" id="PTHR48060">
    <property type="entry name" value="DNA DAMAGE-REPAIR/TOLERATION PROTEIN DRT100"/>
    <property type="match status" value="1"/>
</dbReference>
<comment type="caution">
    <text evidence="12">The sequence shown here is derived from an EMBL/GenBank/DDBJ whole genome shotgun (WGS) entry which is preliminary data.</text>
</comment>
<keyword evidence="8 10" id="KW-0472">Membrane</keyword>
<name>A0A8J4V9Q6_9ROSI</name>
<dbReference type="Proteomes" id="UP000737018">
    <property type="component" value="Unassembled WGS sequence"/>
</dbReference>
<dbReference type="EMBL" id="JRKL02008825">
    <property type="protein sequence ID" value="KAF3946645.1"/>
    <property type="molecule type" value="Genomic_DNA"/>
</dbReference>
<feature type="domain" description="Leucine-rich repeat-containing N-terminal plant-type" evidence="11">
    <location>
        <begin position="89"/>
        <end position="127"/>
    </location>
</feature>
<dbReference type="Pfam" id="PF08263">
    <property type="entry name" value="LRRNT_2"/>
    <property type="match status" value="1"/>
</dbReference>
<keyword evidence="7 10" id="KW-1133">Transmembrane helix</keyword>
<dbReference type="GO" id="GO:0016020">
    <property type="term" value="C:membrane"/>
    <property type="evidence" value="ECO:0007669"/>
    <property type="project" value="UniProtKB-SubCell"/>
</dbReference>
<evidence type="ECO:0000256" key="1">
    <source>
        <dbReference type="ARBA" id="ARBA00004479"/>
    </source>
</evidence>
<dbReference type="AlphaFoldDB" id="A0A8J4V9Q6"/>
<evidence type="ECO:0000256" key="2">
    <source>
        <dbReference type="ARBA" id="ARBA00009592"/>
    </source>
</evidence>
<evidence type="ECO:0000313" key="13">
    <source>
        <dbReference type="Proteomes" id="UP000737018"/>
    </source>
</evidence>
<dbReference type="InterPro" id="IPR001611">
    <property type="entry name" value="Leu-rich_rpt"/>
</dbReference>
<dbReference type="InterPro" id="IPR032675">
    <property type="entry name" value="LRR_dom_sf"/>
</dbReference>
<gene>
    <name evidence="12" type="ORF">CMV_027113</name>
</gene>
<feature type="transmembrane region" description="Helical" evidence="10">
    <location>
        <begin position="12"/>
        <end position="33"/>
    </location>
</feature>
<sequence>MIRPTIIPKILAPNFFSLALVINLPLLEILYIAKLAFPHNTHLYQLPLQPYCTSQWSSSPPSSSFFMHAFILLWWCGLLVTSVVGGNNETDRLALLEFKAKITHDPLQLLSSWNDSIHFCQWRGVTCGRRHQRVIVLDLLQFSELVGSISPHVGNLSFLKKLSLSGSSFHNEIPSEIDRLRRLQFLQLYNNTHIGKIPRNLSHCTNLNYINFGRNLLDGEIPTTLGTLSKLQIVSFEGNNLTGSIPSFFGCLEEFLPQSSICLRYRSLM</sequence>
<keyword evidence="5" id="KW-0732">Signal</keyword>
<comment type="similarity">
    <text evidence="2">Belongs to the RLP family.</text>
</comment>
<keyword evidence="9" id="KW-0325">Glycoprotein</keyword>
<evidence type="ECO:0000256" key="4">
    <source>
        <dbReference type="ARBA" id="ARBA00022692"/>
    </source>
</evidence>
<evidence type="ECO:0000256" key="9">
    <source>
        <dbReference type="ARBA" id="ARBA00023180"/>
    </source>
</evidence>
<keyword evidence="6" id="KW-0677">Repeat</keyword>